<proteinExistence type="predicted"/>
<dbReference type="EMBL" id="CAXHTB010000002">
    <property type="protein sequence ID" value="CAL0301723.1"/>
    <property type="molecule type" value="Genomic_DNA"/>
</dbReference>
<name>A0AAV1VXI3_LUPLU</name>
<feature type="compositionally biased region" description="Basic residues" evidence="1">
    <location>
        <begin position="42"/>
        <end position="54"/>
    </location>
</feature>
<keyword evidence="3" id="KW-1185">Reference proteome</keyword>
<evidence type="ECO:0000256" key="1">
    <source>
        <dbReference type="SAM" id="MobiDB-lite"/>
    </source>
</evidence>
<comment type="caution">
    <text evidence="2">The sequence shown here is derived from an EMBL/GenBank/DDBJ whole genome shotgun (WGS) entry which is preliminary data.</text>
</comment>
<sequence length="54" mass="6296">MEGEGCSIELKMLVLVNNDEKGLQFLRSDPKGHRLLSPPPSCRRKIRRHRRKGR</sequence>
<organism evidence="2 3">
    <name type="scientific">Lupinus luteus</name>
    <name type="common">European yellow lupine</name>
    <dbReference type="NCBI Taxonomy" id="3873"/>
    <lineage>
        <taxon>Eukaryota</taxon>
        <taxon>Viridiplantae</taxon>
        <taxon>Streptophyta</taxon>
        <taxon>Embryophyta</taxon>
        <taxon>Tracheophyta</taxon>
        <taxon>Spermatophyta</taxon>
        <taxon>Magnoliopsida</taxon>
        <taxon>eudicotyledons</taxon>
        <taxon>Gunneridae</taxon>
        <taxon>Pentapetalae</taxon>
        <taxon>rosids</taxon>
        <taxon>fabids</taxon>
        <taxon>Fabales</taxon>
        <taxon>Fabaceae</taxon>
        <taxon>Papilionoideae</taxon>
        <taxon>50 kb inversion clade</taxon>
        <taxon>genistoids sensu lato</taxon>
        <taxon>core genistoids</taxon>
        <taxon>Genisteae</taxon>
        <taxon>Lupinus</taxon>
    </lineage>
</organism>
<accession>A0AAV1VXI3</accession>
<reference evidence="2 3" key="1">
    <citation type="submission" date="2024-03" db="EMBL/GenBank/DDBJ databases">
        <authorList>
            <person name="Martinez-Hernandez J."/>
        </authorList>
    </citation>
    <scope>NUCLEOTIDE SEQUENCE [LARGE SCALE GENOMIC DNA]</scope>
</reference>
<protein>
    <submittedName>
        <fullName evidence="2">Uncharacterized protein</fullName>
    </submittedName>
</protein>
<evidence type="ECO:0000313" key="2">
    <source>
        <dbReference type="EMBL" id="CAL0301723.1"/>
    </source>
</evidence>
<feature type="region of interest" description="Disordered" evidence="1">
    <location>
        <begin position="28"/>
        <end position="54"/>
    </location>
</feature>
<gene>
    <name evidence="2" type="ORF">LLUT_LOCUS2783</name>
</gene>
<evidence type="ECO:0000313" key="3">
    <source>
        <dbReference type="Proteomes" id="UP001497480"/>
    </source>
</evidence>
<dbReference type="AlphaFoldDB" id="A0AAV1VXI3"/>
<dbReference type="Proteomes" id="UP001497480">
    <property type="component" value="Unassembled WGS sequence"/>
</dbReference>